<evidence type="ECO:0000313" key="2">
    <source>
        <dbReference type="EMBL" id="VBB05987.1"/>
    </source>
</evidence>
<proteinExistence type="predicted"/>
<keyword evidence="3" id="KW-1185">Reference proteome</keyword>
<keyword evidence="1" id="KW-0472">Membrane</keyword>
<feature type="transmembrane region" description="Helical" evidence="1">
    <location>
        <begin position="76"/>
        <end position="98"/>
    </location>
</feature>
<dbReference type="EMBL" id="UPPP01000061">
    <property type="protein sequence ID" value="VBB05987.1"/>
    <property type="molecule type" value="Genomic_DNA"/>
</dbReference>
<sequence length="100" mass="11774">MDISRRMRKQKTSQIFLKRFFAFSTGSFFIFLLGAMWFLENKFAFFLLSVIIFFGMLLFNPGNVKRFFPFYRSSAYWVRLAASFVSLITTIALISRIAHS</sequence>
<gene>
    <name evidence="2" type="ORF">LUCI_1198</name>
</gene>
<reference evidence="2 3" key="1">
    <citation type="submission" date="2018-06" db="EMBL/GenBank/DDBJ databases">
        <authorList>
            <person name="Strepis N."/>
        </authorList>
    </citation>
    <scope>NUCLEOTIDE SEQUENCE [LARGE SCALE GENOMIC DNA]</scope>
    <source>
        <strain evidence="2">LUCI</strain>
    </source>
</reference>
<dbReference type="AlphaFoldDB" id="A0A498R588"/>
<accession>A0A498R588</accession>
<organism evidence="2 3">
    <name type="scientific">Lucifera butyrica</name>
    <dbReference type="NCBI Taxonomy" id="1351585"/>
    <lineage>
        <taxon>Bacteria</taxon>
        <taxon>Bacillati</taxon>
        <taxon>Bacillota</taxon>
        <taxon>Negativicutes</taxon>
        <taxon>Veillonellales</taxon>
        <taxon>Veillonellaceae</taxon>
        <taxon>Lucifera</taxon>
    </lineage>
</organism>
<feature type="transmembrane region" description="Helical" evidence="1">
    <location>
        <begin position="20"/>
        <end position="39"/>
    </location>
</feature>
<keyword evidence="1" id="KW-0812">Transmembrane</keyword>
<keyword evidence="1" id="KW-1133">Transmembrane helix</keyword>
<evidence type="ECO:0000313" key="3">
    <source>
        <dbReference type="Proteomes" id="UP000277811"/>
    </source>
</evidence>
<evidence type="ECO:0000256" key="1">
    <source>
        <dbReference type="SAM" id="Phobius"/>
    </source>
</evidence>
<protein>
    <submittedName>
        <fullName evidence="2">Uncharacterized protein</fullName>
    </submittedName>
</protein>
<feature type="transmembrane region" description="Helical" evidence="1">
    <location>
        <begin position="45"/>
        <end position="64"/>
    </location>
</feature>
<dbReference type="Proteomes" id="UP000277811">
    <property type="component" value="Unassembled WGS sequence"/>
</dbReference>
<name>A0A498R588_9FIRM</name>